<sequence>MWIPRDNSILSVPLQEEEGAKSAALLLPVNPPLAIDPSWVLVEAGFEPQREREIESILTVANGYVGTRGALAERTSLSSPAVFLAGVFDANEAPGGTLDLVKLPDWTHLRVLVEGTPLSLETGSIVEHRRILDLQHGVLCRSWRHRDQEGRVTGLIFLRVASLHDRHLLLQSVTITPENYSGMISIESVMEGTQAGIPWSSNVEGDGAMIVGRTRRGTTIAMATHGKLRHENVQESSGSSPIEGLTDRRTWQARRGEPARFDRSVVVYSSRETGDPPAAAGEHMRRASGAGLDAHIVRHAEAWEARWRAGGVEVAGDEMAQRALRFAVYHLNSAVNPKDEYASIGARALTGSAYKGHVFWDTEIYLLPFYTFTDPSAARTLLLYRFHTLQAARDKARRLGYQGALYAWESADTGEDVTPDTVIAPDGRAVQVLTGVQEHHISADIAYAVWQYWQATADEAFFLEAGADMLIETARFWATRGRLEPDGRYHIRTVIGPDEYHESVDDNAYTNVMAQWNLERAADTVDWLRSRHPEVWPIISERLQITPDEPASWRRTAERMTTGFDRETNLFEQFTGFFDLEDVDLAAYPARPVPLDVILGRDRTQKSKVVKQADVVALSALLWERFPSAVHEANFRYYEPRTAHGSSLSPALHALVSARLGEADLAARYFHDAAAIDLSNHMGNAAGGVHIATLGGLWQAVVFGMGGVRLRDDGLVIHPNLPSNWDRLSFPLQWRGRSVTVAINREPKQATVELRTGDPMTIQLGQGSIQVMTSNHRYVIQGERSGWGAWKESKR</sequence>
<dbReference type="SUPFAM" id="SSF48208">
    <property type="entry name" value="Six-hairpin glycosidases"/>
    <property type="match status" value="1"/>
</dbReference>
<feature type="active site" description="Proton donor" evidence="4">
    <location>
        <position position="499"/>
    </location>
</feature>
<evidence type="ECO:0000313" key="9">
    <source>
        <dbReference type="EMBL" id="CBK39831.1"/>
    </source>
</evidence>
<dbReference type="EMBL" id="FP929003">
    <property type="protein sequence ID" value="CBK39831.1"/>
    <property type="molecule type" value="Genomic_DNA"/>
</dbReference>
<reference evidence="9 10" key="1">
    <citation type="journal article" date="2010" name="Proc. Natl. Acad. Sci. U.S.A.">
        <title>A Nitrospira metagenome illuminates the physiology and evolution of globally important nitrite-oxidizing bacteria.</title>
        <authorList>
            <person name="Lucker S."/>
            <person name="Wagner M."/>
            <person name="Maixner F."/>
            <person name="Pelletier E."/>
            <person name="Koch H."/>
            <person name="Vacherie B."/>
            <person name="Rattei T."/>
            <person name="Sinninghe Damste J."/>
            <person name="Spieck E."/>
            <person name="Le Paslier D."/>
            <person name="Daims H."/>
        </authorList>
    </citation>
    <scope>NUCLEOTIDE SEQUENCE [LARGE SCALE GENOMIC DNA]</scope>
</reference>
<dbReference type="GO" id="GO:0004553">
    <property type="term" value="F:hydrolase activity, hydrolyzing O-glycosyl compounds"/>
    <property type="evidence" value="ECO:0007669"/>
    <property type="project" value="TreeGrafter"/>
</dbReference>
<dbReference type="CAZy" id="GH65">
    <property type="family name" value="Glycoside Hydrolase Family 65"/>
</dbReference>
<evidence type="ECO:0000313" key="10">
    <source>
        <dbReference type="Proteomes" id="UP000001660"/>
    </source>
</evidence>
<evidence type="ECO:0000256" key="1">
    <source>
        <dbReference type="ARBA" id="ARBA00006768"/>
    </source>
</evidence>
<comment type="similarity">
    <text evidence="1">Belongs to the glycosyl hydrolase 65 family.</text>
</comment>
<feature type="binding site" evidence="5">
    <location>
        <begin position="360"/>
        <end position="361"/>
    </location>
    <ligand>
        <name>substrate</name>
    </ligand>
</feature>
<dbReference type="InterPro" id="IPR011013">
    <property type="entry name" value="Gal_mutarotase_sf_dom"/>
</dbReference>
<dbReference type="STRING" id="330214.NIDE0043"/>
<feature type="binding site" evidence="5">
    <location>
        <begin position="611"/>
        <end position="612"/>
    </location>
    <ligand>
        <name>substrate</name>
    </ligand>
</feature>
<gene>
    <name evidence="9" type="ORF">NIDE0043</name>
</gene>
<accession>D8P9C2</accession>
<dbReference type="PIRSF" id="PIRSF036289">
    <property type="entry name" value="Glycosyl_hydrolase_malt_phosph"/>
    <property type="match status" value="1"/>
</dbReference>
<dbReference type="Pfam" id="PF03633">
    <property type="entry name" value="Glyco_hydro_65C"/>
    <property type="match status" value="1"/>
</dbReference>
<name>D8P9C2_9BACT</name>
<protein>
    <submittedName>
        <fullName evidence="9">Glycoside hydrolase, family 65, putative Kojibiose phosphorylase</fullName>
        <ecNumber evidence="9">2.4.1.230</ecNumber>
    </submittedName>
</protein>
<evidence type="ECO:0000256" key="2">
    <source>
        <dbReference type="ARBA" id="ARBA00022676"/>
    </source>
</evidence>
<dbReference type="GO" id="GO:0005975">
    <property type="term" value="P:carbohydrate metabolic process"/>
    <property type="evidence" value="ECO:0007669"/>
    <property type="project" value="InterPro"/>
</dbReference>
<evidence type="ECO:0000259" key="7">
    <source>
        <dbReference type="Pfam" id="PF03633"/>
    </source>
</evidence>
<dbReference type="PANTHER" id="PTHR11051">
    <property type="entry name" value="GLYCOSYL HYDROLASE-RELATED"/>
    <property type="match status" value="1"/>
</dbReference>
<proteinExistence type="inferred from homology"/>
<dbReference type="InterPro" id="IPR017045">
    <property type="entry name" value="Malt_Pase/Glycosyl_Hdrlase"/>
</dbReference>
<organism evidence="9 10">
    <name type="scientific">Nitrospira defluvii</name>
    <dbReference type="NCBI Taxonomy" id="330214"/>
    <lineage>
        <taxon>Bacteria</taxon>
        <taxon>Pseudomonadati</taxon>
        <taxon>Nitrospirota</taxon>
        <taxon>Nitrospiria</taxon>
        <taxon>Nitrospirales</taxon>
        <taxon>Nitrospiraceae</taxon>
        <taxon>Nitrospira</taxon>
    </lineage>
</organism>
<dbReference type="InterPro" id="IPR005196">
    <property type="entry name" value="Glyco_hydro_65_N"/>
</dbReference>
<dbReference type="HOGENOM" id="CLU_006285_2_1_0"/>
<keyword evidence="2 9" id="KW-0328">Glycosyltransferase</keyword>
<keyword evidence="10" id="KW-1185">Reference proteome</keyword>
<evidence type="ECO:0000256" key="3">
    <source>
        <dbReference type="ARBA" id="ARBA00022679"/>
    </source>
</evidence>
<keyword evidence="9" id="KW-0378">Hydrolase</keyword>
<dbReference type="OrthoDB" id="9758855at2"/>
<dbReference type="Pfam" id="PF03636">
    <property type="entry name" value="Glyco_hydro_65N"/>
    <property type="match status" value="1"/>
</dbReference>
<dbReference type="Pfam" id="PF03632">
    <property type="entry name" value="Glyco_hydro_65m"/>
    <property type="match status" value="1"/>
</dbReference>
<feature type="domain" description="Glycoside hydrolase family 65 central catalytic" evidence="6">
    <location>
        <begin position="325"/>
        <end position="699"/>
    </location>
</feature>
<feature type="domain" description="Glycoside hydrolase family 65 C-terminal" evidence="7">
    <location>
        <begin position="709"/>
        <end position="769"/>
    </location>
</feature>
<evidence type="ECO:0000256" key="4">
    <source>
        <dbReference type="PIRSR" id="PIRSR036289-50"/>
    </source>
</evidence>
<dbReference type="InterPro" id="IPR012341">
    <property type="entry name" value="6hp_glycosidase-like_sf"/>
</dbReference>
<dbReference type="InterPro" id="IPR008928">
    <property type="entry name" value="6-hairpin_glycosidase_sf"/>
</dbReference>
<dbReference type="AlphaFoldDB" id="D8P9C2"/>
<feature type="domain" description="Glycoside hydrolase family 65 N-terminal" evidence="8">
    <location>
        <begin position="43"/>
        <end position="271"/>
    </location>
</feature>
<evidence type="ECO:0000256" key="5">
    <source>
        <dbReference type="PIRSR" id="PIRSR036289-51"/>
    </source>
</evidence>
<dbReference type="Gene3D" id="1.50.10.10">
    <property type="match status" value="1"/>
</dbReference>
<dbReference type="eggNOG" id="COG1554">
    <property type="taxonomic scope" value="Bacteria"/>
</dbReference>
<dbReference type="InterPro" id="IPR005194">
    <property type="entry name" value="Glyco_hydro_65_C"/>
</dbReference>
<dbReference type="SUPFAM" id="SSF74650">
    <property type="entry name" value="Galactose mutarotase-like"/>
    <property type="match status" value="1"/>
</dbReference>
<dbReference type="Proteomes" id="UP000001660">
    <property type="component" value="Chromosome"/>
</dbReference>
<dbReference type="GO" id="GO:0033831">
    <property type="term" value="F:kojibiose phosphorylase activity"/>
    <property type="evidence" value="ECO:0007669"/>
    <property type="project" value="UniProtKB-EC"/>
</dbReference>
<dbReference type="GO" id="GO:0030246">
    <property type="term" value="F:carbohydrate binding"/>
    <property type="evidence" value="ECO:0007669"/>
    <property type="project" value="InterPro"/>
</dbReference>
<dbReference type="InterPro" id="IPR037018">
    <property type="entry name" value="GH65_N"/>
</dbReference>
<dbReference type="PANTHER" id="PTHR11051:SF8">
    <property type="entry name" value="PROTEIN-GLUCOSYLGALACTOSYLHYDROXYLYSINE GLUCOSIDASE"/>
    <property type="match status" value="1"/>
</dbReference>
<dbReference type="KEGG" id="nde:NIDE0043"/>
<dbReference type="InterPro" id="IPR005195">
    <property type="entry name" value="Glyco_hydro_65_M"/>
</dbReference>
<keyword evidence="3 9" id="KW-0808">Transferase</keyword>
<dbReference type="EC" id="2.4.1.230" evidence="9"/>
<evidence type="ECO:0000259" key="8">
    <source>
        <dbReference type="Pfam" id="PF03636"/>
    </source>
</evidence>
<dbReference type="Gene3D" id="2.70.98.40">
    <property type="entry name" value="Glycoside hydrolase, family 65, N-terminal domain"/>
    <property type="match status" value="1"/>
</dbReference>
<evidence type="ECO:0000259" key="6">
    <source>
        <dbReference type="Pfam" id="PF03632"/>
    </source>
</evidence>
<dbReference type="Gene3D" id="2.60.420.10">
    <property type="entry name" value="Maltose phosphorylase, domain 3"/>
    <property type="match status" value="1"/>
</dbReference>